<proteinExistence type="inferred from homology"/>
<keyword evidence="10" id="KW-0325">Glycoprotein</keyword>
<dbReference type="GO" id="GO:0004930">
    <property type="term" value="F:G protein-coupled receptor activity"/>
    <property type="evidence" value="ECO:0007669"/>
    <property type="project" value="UniProtKB-KW"/>
</dbReference>
<dbReference type="Gene3D" id="3.40.50.2300">
    <property type="match status" value="4"/>
</dbReference>
<feature type="chain" id="PRO_5017450292" evidence="13">
    <location>
        <begin position="25"/>
        <end position="838"/>
    </location>
</feature>
<evidence type="ECO:0000256" key="12">
    <source>
        <dbReference type="SAM" id="Phobius"/>
    </source>
</evidence>
<organism evidence="15">
    <name type="scientific">Pundamilia nyererei</name>
    <dbReference type="NCBI Taxonomy" id="303518"/>
    <lineage>
        <taxon>Eukaryota</taxon>
        <taxon>Metazoa</taxon>
        <taxon>Chordata</taxon>
        <taxon>Craniata</taxon>
        <taxon>Vertebrata</taxon>
        <taxon>Euteleostomi</taxon>
        <taxon>Actinopterygii</taxon>
        <taxon>Neopterygii</taxon>
        <taxon>Teleostei</taxon>
        <taxon>Neoteleostei</taxon>
        <taxon>Acanthomorphata</taxon>
        <taxon>Ovalentaria</taxon>
        <taxon>Cichlomorphae</taxon>
        <taxon>Cichliformes</taxon>
        <taxon>Cichlidae</taxon>
        <taxon>African cichlids</taxon>
        <taxon>Pseudocrenilabrinae</taxon>
        <taxon>Haplochromini</taxon>
        <taxon>Pundamilia</taxon>
    </lineage>
</organism>
<dbReference type="PANTHER" id="PTHR24061:SF528">
    <property type="entry name" value="C-FAMILY ODORANT RECEPTOR OLFCD2-RELATED"/>
    <property type="match status" value="1"/>
</dbReference>
<keyword evidence="4 12" id="KW-0812">Transmembrane</keyword>
<name>A0A3B4G1P2_9CICH</name>
<keyword evidence="5 13" id="KW-0732">Signal</keyword>
<dbReference type="PROSITE" id="PS00981">
    <property type="entry name" value="G_PROTEIN_RECEP_F3_3"/>
    <property type="match status" value="1"/>
</dbReference>
<evidence type="ECO:0000256" key="1">
    <source>
        <dbReference type="ARBA" id="ARBA00004651"/>
    </source>
</evidence>
<dbReference type="SUPFAM" id="SSF53822">
    <property type="entry name" value="Periplasmic binding protein-like I"/>
    <property type="match status" value="1"/>
</dbReference>
<feature type="transmembrane region" description="Helical" evidence="12">
    <location>
        <begin position="761"/>
        <end position="781"/>
    </location>
</feature>
<dbReference type="InterPro" id="IPR017979">
    <property type="entry name" value="GPCR_3_CS"/>
</dbReference>
<dbReference type="InterPro" id="IPR028082">
    <property type="entry name" value="Peripla_BP_I"/>
</dbReference>
<evidence type="ECO:0000256" key="6">
    <source>
        <dbReference type="ARBA" id="ARBA00022989"/>
    </source>
</evidence>
<evidence type="ECO:0000256" key="7">
    <source>
        <dbReference type="ARBA" id="ARBA00023040"/>
    </source>
</evidence>
<dbReference type="FunFam" id="3.40.50.2300:FF:000016">
    <property type="entry name" value="Taste 1 receptor member 2"/>
    <property type="match status" value="1"/>
</dbReference>
<accession>A0A3B4G1P2</accession>
<feature type="signal peptide" evidence="13">
    <location>
        <begin position="1"/>
        <end position="24"/>
    </location>
</feature>
<evidence type="ECO:0000256" key="8">
    <source>
        <dbReference type="ARBA" id="ARBA00023136"/>
    </source>
</evidence>
<reference evidence="15" key="1">
    <citation type="submission" date="2023-09" db="UniProtKB">
        <authorList>
            <consortium name="Ensembl"/>
        </authorList>
    </citation>
    <scope>IDENTIFICATION</scope>
</reference>
<feature type="transmembrane region" description="Helical" evidence="12">
    <location>
        <begin position="726"/>
        <end position="749"/>
    </location>
</feature>
<evidence type="ECO:0000256" key="4">
    <source>
        <dbReference type="ARBA" id="ARBA00022692"/>
    </source>
</evidence>
<dbReference type="Pfam" id="PF00003">
    <property type="entry name" value="7tm_3"/>
    <property type="match status" value="1"/>
</dbReference>
<evidence type="ECO:0000256" key="5">
    <source>
        <dbReference type="ARBA" id="ARBA00022729"/>
    </source>
</evidence>
<dbReference type="GeneTree" id="ENSGT00940000163991"/>
<evidence type="ECO:0000256" key="9">
    <source>
        <dbReference type="ARBA" id="ARBA00023170"/>
    </source>
</evidence>
<dbReference type="Pfam" id="PF01094">
    <property type="entry name" value="ANF_receptor"/>
    <property type="match status" value="1"/>
</dbReference>
<keyword evidence="7" id="KW-0297">G-protein coupled receptor</keyword>
<dbReference type="CDD" id="cd15283">
    <property type="entry name" value="7tmC_V2R_pheromone"/>
    <property type="match status" value="1"/>
</dbReference>
<dbReference type="AlphaFoldDB" id="A0A3B4G1P2"/>
<comment type="similarity">
    <text evidence="2">Belongs to the G-protein coupled receptor 3 family.</text>
</comment>
<evidence type="ECO:0000256" key="10">
    <source>
        <dbReference type="ARBA" id="ARBA00023180"/>
    </source>
</evidence>
<feature type="transmembrane region" description="Helical" evidence="12">
    <location>
        <begin position="793"/>
        <end position="812"/>
    </location>
</feature>
<dbReference type="PRINTS" id="PR00248">
    <property type="entry name" value="GPCRMGR"/>
</dbReference>
<keyword evidence="3" id="KW-1003">Cell membrane</keyword>
<keyword evidence="8 12" id="KW-0472">Membrane</keyword>
<evidence type="ECO:0000256" key="11">
    <source>
        <dbReference type="ARBA" id="ARBA00023224"/>
    </source>
</evidence>
<keyword evidence="9" id="KW-0675">Receptor</keyword>
<evidence type="ECO:0000256" key="3">
    <source>
        <dbReference type="ARBA" id="ARBA00022475"/>
    </source>
</evidence>
<keyword evidence="6 12" id="KW-1133">Transmembrane helix</keyword>
<dbReference type="InterPro" id="IPR004073">
    <property type="entry name" value="GPCR_3_vmron_rcpt_2"/>
</dbReference>
<dbReference type="InterPro" id="IPR011500">
    <property type="entry name" value="GPCR_3_9-Cys_dom"/>
</dbReference>
<feature type="domain" description="G-protein coupled receptors family 3 profile" evidence="14">
    <location>
        <begin position="567"/>
        <end position="808"/>
    </location>
</feature>
<dbReference type="InterPro" id="IPR017978">
    <property type="entry name" value="GPCR_3_C"/>
</dbReference>
<evidence type="ECO:0000256" key="13">
    <source>
        <dbReference type="SAM" id="SignalP"/>
    </source>
</evidence>
<dbReference type="PROSITE" id="PS50259">
    <property type="entry name" value="G_PROTEIN_RECEP_F3_4"/>
    <property type="match status" value="1"/>
</dbReference>
<feature type="transmembrane region" description="Helical" evidence="12">
    <location>
        <begin position="566"/>
        <end position="591"/>
    </location>
</feature>
<dbReference type="Pfam" id="PF07562">
    <property type="entry name" value="NCD3G"/>
    <property type="match status" value="1"/>
</dbReference>
<dbReference type="InterPro" id="IPR000068">
    <property type="entry name" value="GPCR_3_Ca_sens_rcpt-rel"/>
</dbReference>
<feature type="transmembrane region" description="Helical" evidence="12">
    <location>
        <begin position="682"/>
        <end position="706"/>
    </location>
</feature>
<dbReference type="InterPro" id="IPR000337">
    <property type="entry name" value="GPCR_3"/>
</dbReference>
<evidence type="ECO:0000313" key="15">
    <source>
        <dbReference type="Ensembl" id="ENSPNYP00000015638.1"/>
    </source>
</evidence>
<evidence type="ECO:0000259" key="14">
    <source>
        <dbReference type="PROSITE" id="PS50259"/>
    </source>
</evidence>
<protein>
    <submittedName>
        <fullName evidence="15">Extracellular calcium-sensing receptor-like</fullName>
    </submittedName>
</protein>
<comment type="subcellular location">
    <subcellularLocation>
        <location evidence="1">Cell membrane</location>
        <topology evidence="1">Multi-pass membrane protein</topology>
    </subcellularLocation>
</comment>
<dbReference type="GO" id="GO:0005886">
    <property type="term" value="C:plasma membrane"/>
    <property type="evidence" value="ECO:0007669"/>
    <property type="project" value="UniProtKB-SubCell"/>
</dbReference>
<feature type="transmembrane region" description="Helical" evidence="12">
    <location>
        <begin position="603"/>
        <end position="626"/>
    </location>
</feature>
<dbReference type="FunFam" id="2.10.50.30:FF:000002">
    <property type="entry name" value="Vomeronasal 2 receptor, h1"/>
    <property type="match status" value="1"/>
</dbReference>
<dbReference type="InterPro" id="IPR001828">
    <property type="entry name" value="ANF_lig-bd_rcpt"/>
</dbReference>
<keyword evidence="11" id="KW-0807">Transducer</keyword>
<dbReference type="Gene3D" id="2.10.50.30">
    <property type="entry name" value="GPCR, family 3, nine cysteines domain"/>
    <property type="match status" value="1"/>
</dbReference>
<sequence>MEKAVAFIGLVLAVCLFHLNSAAALGVSLNDLYQRTPLTGALAGTVVSSVNCKPQGSTRLPVFSMDGDFTIGGIFSIHNYVHTVNNNYTTMPEPVRCSGSMESRELRFSRAMIFAIEQINNSTDLLPGIKLGYQIYDSCASVLVAVHVAFQFLNSLDPVFYIGNNCSQSGMVMAVVGESGSTPSISLSRVISSFKVPQVSHFATCACLSDKQQYPNFFRTIPSDKFQAGALAKMVKHFGWTWIGAVRSDSDYGNNGMASFLEAAQKEGICVEYSVSFYRTHPHSRIQRVADVIRRSTAMVIVAFAAIGDMAILLEELSRKPSPPRQWIGSEAWVTSPELMRYSFCAGAIGFGIQKSLIPVAASALLTDPYTDTSQLRITNMVYKAVYAIAHAIHNAVCQRKNVTSQCDKLTRLESKQVLNQLKTVNFSQNGNDMSFNDNGDPVAIYELVNWQKSKSGDVKMVSVGLYDASLPVGQEFRINRNITWMEGTTKVPVSVCSASCPPGTRKMLQKGKPICCYDCIPCPEGEISNTTDSSDCLPCHKEFWPNAKRDTCIPKPVEFLSFQDILGIILATFSVLGACLAIITGAVFFYHRTSPIVRANNSELSFLLLISLTLCFLCSLTFIGAPSDWSCMLRHTAFGITFVLCISCVLGKTIVVLMAFKATLPGSNVMKWFGPPQQRMTVVSFTFIQVLICTIWLVLSPPFPIKNLTTYKEKIILECDLGSPVGFWAVLGYIGLLASFCFVLAVLARKLPDNFNEAKFITFSMLIFCAVWITFIPAYVSSPGKFTVVVEIFAILASSFGLIMCIFYILVSKMVTIASRHFTVYIIKFFSFSCYLN</sequence>
<dbReference type="InterPro" id="IPR038550">
    <property type="entry name" value="GPCR_3_9-Cys_sf"/>
</dbReference>
<dbReference type="PANTHER" id="PTHR24061">
    <property type="entry name" value="CALCIUM-SENSING RECEPTOR-RELATED"/>
    <property type="match status" value="1"/>
</dbReference>
<dbReference type="Ensembl" id="ENSPNYT00000016039.1">
    <property type="protein sequence ID" value="ENSPNYP00000015638.1"/>
    <property type="gene ID" value="ENSPNYG00000011790.1"/>
</dbReference>
<evidence type="ECO:0000256" key="2">
    <source>
        <dbReference type="ARBA" id="ARBA00007242"/>
    </source>
</evidence>
<dbReference type="PRINTS" id="PR01535">
    <property type="entry name" value="VOMERONASL2R"/>
</dbReference>
<feature type="transmembrane region" description="Helical" evidence="12">
    <location>
        <begin position="638"/>
        <end position="661"/>
    </location>
</feature>